<reference evidence="1" key="1">
    <citation type="submission" date="2022-06" db="EMBL/GenBank/DDBJ databases">
        <title>Genome public.</title>
        <authorList>
            <person name="Sun Q."/>
        </authorList>
    </citation>
    <scope>NUCLEOTIDE SEQUENCE</scope>
    <source>
        <strain evidence="1">CWNU-1</strain>
    </source>
</reference>
<proteinExistence type="predicted"/>
<evidence type="ECO:0000313" key="2">
    <source>
        <dbReference type="Proteomes" id="UP001431429"/>
    </source>
</evidence>
<dbReference type="RefSeq" id="WP_250918606.1">
    <property type="nucleotide sequence ID" value="NZ_JAMQAW010000007.1"/>
</dbReference>
<keyword evidence="2" id="KW-1185">Reference proteome</keyword>
<organism evidence="1 2">
    <name type="scientific">Streptomyces albipurpureus</name>
    <dbReference type="NCBI Taxonomy" id="2897419"/>
    <lineage>
        <taxon>Bacteria</taxon>
        <taxon>Bacillati</taxon>
        <taxon>Actinomycetota</taxon>
        <taxon>Actinomycetes</taxon>
        <taxon>Kitasatosporales</taxon>
        <taxon>Streptomycetaceae</taxon>
        <taxon>Streptomyces</taxon>
    </lineage>
</organism>
<dbReference type="Proteomes" id="UP001431429">
    <property type="component" value="Unassembled WGS sequence"/>
</dbReference>
<protein>
    <submittedName>
        <fullName evidence="1">Uncharacterized protein</fullName>
    </submittedName>
</protein>
<comment type="caution">
    <text evidence="1">The sequence shown here is derived from an EMBL/GenBank/DDBJ whole genome shotgun (WGS) entry which is preliminary data.</text>
</comment>
<name>A0ABT0UJ41_9ACTN</name>
<evidence type="ECO:0000313" key="1">
    <source>
        <dbReference type="EMBL" id="MCM2388262.1"/>
    </source>
</evidence>
<accession>A0ABT0UJ41</accession>
<dbReference type="EMBL" id="JAMQAW010000007">
    <property type="protein sequence ID" value="MCM2388262.1"/>
    <property type="molecule type" value="Genomic_DNA"/>
</dbReference>
<gene>
    <name evidence="1" type="ORF">NBG84_08090</name>
</gene>
<sequence>MARTDSAAGRGGHGLELIGSHFDYVANVNTATPAGSGAQHLVRYAMSERLDHSELRTQRTGTHRMNYTNNGSLWRHIRYGAAPVRAAMNAIYWLTGGDGFRLGRLAPSPDSSPRPDTVKQVCWSYGTADRALVVNVPRISRYRKPA</sequence>